<dbReference type="Pfam" id="PF10644">
    <property type="entry name" value="Misat_Tub_SegII"/>
    <property type="match status" value="1"/>
</dbReference>
<protein>
    <recommendedName>
        <fullName evidence="4">Protein DML1</fullName>
    </recommendedName>
    <alternativeName>
        <fullName evidence="5">Protein dml1</fullName>
    </alternativeName>
</protein>
<evidence type="ECO:0000256" key="5">
    <source>
        <dbReference type="ARBA" id="ARBA00022030"/>
    </source>
</evidence>
<dbReference type="InterPro" id="IPR049942">
    <property type="entry name" value="DML1/Misato"/>
</dbReference>
<gene>
    <name evidence="9" type="ORF">RNJ44_03315</name>
</gene>
<dbReference type="EMBL" id="JBEVYD010000003">
    <property type="protein sequence ID" value="KAL3234553.1"/>
    <property type="molecule type" value="Genomic_DNA"/>
</dbReference>
<comment type="function">
    <text evidence="1">Involved in the partitioning of the mitochondrial organelle and mitochondrial DNA (mtDNA) inheritance.</text>
</comment>
<dbReference type="PANTHER" id="PTHR13391">
    <property type="entry name" value="MITOCHONDRIAL DISTRIBUTION REGULATOR MISATO"/>
    <property type="match status" value="1"/>
</dbReference>
<sequence length="492" mass="57302">MHEVITISVSHRSNHLSTQFFNCQEALLYRGKDDKLNDAEVFLNPTIDKLSKTVSYNPRALLWDAKTGNGSLGTFQYSDSNDNDYYFNDKSNDNRADKTILTHPKIEKSAYQIALDNGTQPPKLNKENTKYWSDYSRMIYSPSSLNILNDWYHNTENPNRPDYKKLGERSFDKYFVGYEEFKNNYLQDFFDNNMHRKLEECDSLQGFNIITDMDNGWGGFTSALLTELKDDLPKNSYFTWAFHEEDPYTKAYDNKTPIKINKKSFGLVANKIRATANISENSDLFFPIFSNNNFSNWEVGSYSCLLFDSINSVLQSNYPSERKSMEYLTNCLTLGDSSRNIMSSMKVNHNEGLKNYSYYSHLPLYNRPSNFTEDNLHTFASCNIKREERHKSVSENEKEINKERKMIETELTTYPFIAADTFANVVPSDHFYEMTIKSDEKCRDVFKMYGDLVSRCFVTDDDREDLKDKLETVSSAYEYGWYDDSDSGDDNY</sequence>
<evidence type="ECO:0000256" key="6">
    <source>
        <dbReference type="ARBA" id="ARBA00023128"/>
    </source>
</evidence>
<evidence type="ECO:0000259" key="8">
    <source>
        <dbReference type="Pfam" id="PF14881"/>
    </source>
</evidence>
<dbReference type="Proteomes" id="UP001623330">
    <property type="component" value="Unassembled WGS sequence"/>
</dbReference>
<dbReference type="InterPro" id="IPR029209">
    <property type="entry name" value="DML1/Misato_tubulin"/>
</dbReference>
<reference evidence="9 10" key="1">
    <citation type="submission" date="2024-05" db="EMBL/GenBank/DDBJ databases">
        <title>Long read based assembly of the Candida bracarensis genome reveals expanded adhesin content.</title>
        <authorList>
            <person name="Marcet-Houben M."/>
            <person name="Ksiezopolska E."/>
            <person name="Gabaldon T."/>
        </authorList>
    </citation>
    <scope>NUCLEOTIDE SEQUENCE [LARGE SCALE GENOMIC DNA]</scope>
    <source>
        <strain evidence="9 10">CBM6</strain>
    </source>
</reference>
<dbReference type="Gene3D" id="3.40.50.1440">
    <property type="entry name" value="Tubulin/FtsZ, GTPase domain"/>
    <property type="match status" value="1"/>
</dbReference>
<dbReference type="PANTHER" id="PTHR13391:SF0">
    <property type="entry name" value="PROTEIN MISATO HOMOLOG 1"/>
    <property type="match status" value="1"/>
</dbReference>
<evidence type="ECO:0000259" key="7">
    <source>
        <dbReference type="Pfam" id="PF10644"/>
    </source>
</evidence>
<dbReference type="InterPro" id="IPR019605">
    <property type="entry name" value="Misato_II_tubulin-like"/>
</dbReference>
<proteinExistence type="inferred from homology"/>
<evidence type="ECO:0000256" key="2">
    <source>
        <dbReference type="ARBA" id="ARBA00004173"/>
    </source>
</evidence>
<keyword evidence="6" id="KW-0496">Mitochondrion</keyword>
<evidence type="ECO:0000313" key="9">
    <source>
        <dbReference type="EMBL" id="KAL3234553.1"/>
    </source>
</evidence>
<dbReference type="Pfam" id="PF14881">
    <property type="entry name" value="Tubulin_3"/>
    <property type="match status" value="1"/>
</dbReference>
<evidence type="ECO:0000313" key="10">
    <source>
        <dbReference type="Proteomes" id="UP001623330"/>
    </source>
</evidence>
<feature type="domain" description="Misato Segment II tubulin-like" evidence="7">
    <location>
        <begin position="2"/>
        <end position="116"/>
    </location>
</feature>
<organism evidence="9 10">
    <name type="scientific">Nakaseomyces bracarensis</name>
    <dbReference type="NCBI Taxonomy" id="273131"/>
    <lineage>
        <taxon>Eukaryota</taxon>
        <taxon>Fungi</taxon>
        <taxon>Dikarya</taxon>
        <taxon>Ascomycota</taxon>
        <taxon>Saccharomycotina</taxon>
        <taxon>Saccharomycetes</taxon>
        <taxon>Saccharomycetales</taxon>
        <taxon>Saccharomycetaceae</taxon>
        <taxon>Nakaseomyces</taxon>
    </lineage>
</organism>
<evidence type="ECO:0000256" key="4">
    <source>
        <dbReference type="ARBA" id="ARBA00014097"/>
    </source>
</evidence>
<evidence type="ECO:0000256" key="3">
    <source>
        <dbReference type="ARBA" id="ARBA00008507"/>
    </source>
</evidence>
<comment type="caution">
    <text evidence="9">The sequence shown here is derived from an EMBL/GenBank/DDBJ whole genome shotgun (WGS) entry which is preliminary data.</text>
</comment>
<evidence type="ECO:0000256" key="1">
    <source>
        <dbReference type="ARBA" id="ARBA00003757"/>
    </source>
</evidence>
<accession>A0ABR4NZE0</accession>
<comment type="similarity">
    <text evidence="3">Belongs to the misato family.</text>
</comment>
<keyword evidence="10" id="KW-1185">Reference proteome</keyword>
<comment type="subcellular location">
    <subcellularLocation>
        <location evidence="2">Mitochondrion</location>
    </subcellularLocation>
</comment>
<feature type="domain" description="DML1/Misato tubulin" evidence="8">
    <location>
        <begin position="121"/>
        <end position="304"/>
    </location>
</feature>
<dbReference type="SUPFAM" id="SSF52490">
    <property type="entry name" value="Tubulin nucleotide-binding domain-like"/>
    <property type="match status" value="1"/>
</dbReference>
<dbReference type="InterPro" id="IPR036525">
    <property type="entry name" value="Tubulin/FtsZ_GTPase_sf"/>
</dbReference>
<name>A0ABR4NZE0_9SACH</name>